<comment type="function">
    <text evidence="7">Functions as a peptidoglycan terminase that cleaves nascent peptidoglycan strands endolytically to terminate their elongation.</text>
</comment>
<protein>
    <recommendedName>
        <fullName evidence="7">Endolytic murein transglycosylase</fullName>
        <ecNumber evidence="7">4.2.2.29</ecNumber>
    </recommendedName>
    <alternativeName>
        <fullName evidence="7">Peptidoglycan lytic transglycosylase</fullName>
    </alternativeName>
    <alternativeName>
        <fullName evidence="7">Peptidoglycan polymerization terminase</fullName>
    </alternativeName>
</protein>
<dbReference type="PANTHER" id="PTHR30518">
    <property type="entry name" value="ENDOLYTIC MUREIN TRANSGLYCOSYLASE"/>
    <property type="match status" value="1"/>
</dbReference>
<keyword evidence="6 7" id="KW-0961">Cell wall biogenesis/degradation</keyword>
<dbReference type="EMBL" id="MFAH01000012">
    <property type="protein sequence ID" value="OGD71920.1"/>
    <property type="molecule type" value="Genomic_DNA"/>
</dbReference>
<gene>
    <name evidence="7" type="primary">mltG</name>
    <name evidence="8" type="ORF">A3D09_00305</name>
</gene>
<dbReference type="PANTHER" id="PTHR30518:SF2">
    <property type="entry name" value="ENDOLYTIC MUREIN TRANSGLYCOSYLASE"/>
    <property type="match status" value="1"/>
</dbReference>
<evidence type="ECO:0000256" key="3">
    <source>
        <dbReference type="ARBA" id="ARBA00022989"/>
    </source>
</evidence>
<keyword evidence="2 7" id="KW-0812">Transmembrane</keyword>
<dbReference type="AlphaFoldDB" id="A0A1F5EX34"/>
<evidence type="ECO:0000256" key="5">
    <source>
        <dbReference type="ARBA" id="ARBA00023239"/>
    </source>
</evidence>
<comment type="catalytic activity">
    <reaction evidence="7">
        <text>a peptidoglycan chain = a peptidoglycan chain with N-acetyl-1,6-anhydromuramyl-[peptide] at the reducing end + a peptidoglycan chain with N-acetylglucosamine at the non-reducing end.</text>
        <dbReference type="EC" id="4.2.2.29"/>
    </reaction>
</comment>
<organism evidence="8 9">
    <name type="scientific">Candidatus Collierbacteria bacterium RIFCSPHIGHO2_02_FULL_49_10</name>
    <dbReference type="NCBI Taxonomy" id="1817723"/>
    <lineage>
        <taxon>Bacteria</taxon>
        <taxon>Candidatus Collieribacteriota</taxon>
    </lineage>
</organism>
<comment type="similarity">
    <text evidence="7">Belongs to the transglycosylase MltG family.</text>
</comment>
<keyword evidence="5 7" id="KW-0456">Lyase</keyword>
<evidence type="ECO:0000256" key="7">
    <source>
        <dbReference type="HAMAP-Rule" id="MF_02065"/>
    </source>
</evidence>
<sequence>MPRYLASLFLVALIAIVMVGSFYAQPVNKSDNNRKEFVIASGENLDKIASDLSRAGLIRSRTVFKMIVLVKNLSKKIQAGYFSLTPAQTTGEIVVSLTKASIRQVWITLPEGLRREEMANLVLDKLVESKMPHHFDPEEFIRATTKLEGRLFPNTYAFAPNVTTQDVIEKLTGEFSKVTSSLNLQADQQNRIVILASIIEREAGADEERAEVAGVLTNRLKAGAALRVDATVQYAVSSARCRIRICDWWPKSLTRTDIAFASPYNTYQNPGLPPAPIGNPGKASLEAALKPKATKYWYYLHDSSGQIHYAVTLEEHNQNICTYLKKDC</sequence>
<accession>A0A1F5EX34</accession>
<dbReference type="Proteomes" id="UP000177390">
    <property type="component" value="Unassembled WGS sequence"/>
</dbReference>
<keyword evidence="4 7" id="KW-0472">Membrane</keyword>
<dbReference type="GO" id="GO:0071555">
    <property type="term" value="P:cell wall organization"/>
    <property type="evidence" value="ECO:0007669"/>
    <property type="project" value="UniProtKB-KW"/>
</dbReference>
<evidence type="ECO:0000313" key="8">
    <source>
        <dbReference type="EMBL" id="OGD71920.1"/>
    </source>
</evidence>
<dbReference type="HAMAP" id="MF_02065">
    <property type="entry name" value="MltG"/>
    <property type="match status" value="1"/>
</dbReference>
<name>A0A1F5EX34_9BACT</name>
<evidence type="ECO:0000256" key="1">
    <source>
        <dbReference type="ARBA" id="ARBA00022475"/>
    </source>
</evidence>
<dbReference type="Gene3D" id="3.30.1490.480">
    <property type="entry name" value="Endolytic murein transglycosylase"/>
    <property type="match status" value="1"/>
</dbReference>
<proteinExistence type="inferred from homology"/>
<dbReference type="GO" id="GO:0008932">
    <property type="term" value="F:lytic endotransglycosylase activity"/>
    <property type="evidence" value="ECO:0007669"/>
    <property type="project" value="UniProtKB-UniRule"/>
</dbReference>
<dbReference type="NCBIfam" id="TIGR00247">
    <property type="entry name" value="endolytic transglycosylase MltG"/>
    <property type="match status" value="1"/>
</dbReference>
<evidence type="ECO:0000256" key="4">
    <source>
        <dbReference type="ARBA" id="ARBA00023136"/>
    </source>
</evidence>
<keyword evidence="1 7" id="KW-1003">Cell membrane</keyword>
<dbReference type="GO" id="GO:0009252">
    <property type="term" value="P:peptidoglycan biosynthetic process"/>
    <property type="evidence" value="ECO:0007669"/>
    <property type="project" value="UniProtKB-UniRule"/>
</dbReference>
<keyword evidence="3 7" id="KW-1133">Transmembrane helix</keyword>
<reference evidence="8 9" key="1">
    <citation type="journal article" date="2016" name="Nat. Commun.">
        <title>Thousands of microbial genomes shed light on interconnected biogeochemical processes in an aquifer system.</title>
        <authorList>
            <person name="Anantharaman K."/>
            <person name="Brown C.T."/>
            <person name="Hug L.A."/>
            <person name="Sharon I."/>
            <person name="Castelle C.J."/>
            <person name="Probst A.J."/>
            <person name="Thomas B.C."/>
            <person name="Singh A."/>
            <person name="Wilkins M.J."/>
            <person name="Karaoz U."/>
            <person name="Brodie E.L."/>
            <person name="Williams K.H."/>
            <person name="Hubbard S.S."/>
            <person name="Banfield J.F."/>
        </authorList>
    </citation>
    <scope>NUCLEOTIDE SEQUENCE [LARGE SCALE GENOMIC DNA]</scope>
</reference>
<dbReference type="GO" id="GO:0005886">
    <property type="term" value="C:plasma membrane"/>
    <property type="evidence" value="ECO:0007669"/>
    <property type="project" value="UniProtKB-UniRule"/>
</dbReference>
<evidence type="ECO:0000256" key="6">
    <source>
        <dbReference type="ARBA" id="ARBA00023316"/>
    </source>
</evidence>
<dbReference type="Pfam" id="PF02618">
    <property type="entry name" value="YceG"/>
    <property type="match status" value="1"/>
</dbReference>
<evidence type="ECO:0000313" key="9">
    <source>
        <dbReference type="Proteomes" id="UP000177390"/>
    </source>
</evidence>
<comment type="caution">
    <text evidence="8">The sequence shown here is derived from an EMBL/GenBank/DDBJ whole genome shotgun (WGS) entry which is preliminary data.</text>
</comment>
<feature type="site" description="Important for catalytic activity" evidence="7">
    <location>
        <position position="202"/>
    </location>
</feature>
<dbReference type="InterPro" id="IPR003770">
    <property type="entry name" value="MLTG-like"/>
</dbReference>
<dbReference type="EC" id="4.2.2.29" evidence="7"/>
<evidence type="ECO:0000256" key="2">
    <source>
        <dbReference type="ARBA" id="ARBA00022692"/>
    </source>
</evidence>